<dbReference type="InterPro" id="IPR036388">
    <property type="entry name" value="WH-like_DNA-bd_sf"/>
</dbReference>
<dbReference type="Pfam" id="PF04545">
    <property type="entry name" value="Sigma70_r4"/>
    <property type="match status" value="1"/>
</dbReference>
<dbReference type="Pfam" id="PF04542">
    <property type="entry name" value="Sigma70_r2"/>
    <property type="match status" value="1"/>
</dbReference>
<keyword evidence="7" id="KW-1185">Reference proteome</keyword>
<gene>
    <name evidence="6" type="ORF">C7Y72_00990</name>
</gene>
<keyword evidence="3" id="KW-0238">DNA-binding</keyword>
<dbReference type="PIRSF" id="PIRSF000770">
    <property type="entry name" value="RNA_pol_sigma-SigE/K"/>
    <property type="match status" value="1"/>
</dbReference>
<dbReference type="Pfam" id="PF04539">
    <property type="entry name" value="Sigma70_r3"/>
    <property type="match status" value="1"/>
</dbReference>
<dbReference type="NCBIfam" id="TIGR02980">
    <property type="entry name" value="SigBFG"/>
    <property type="match status" value="1"/>
</dbReference>
<keyword evidence="4" id="KW-0804">Transcription</keyword>
<dbReference type="GO" id="GO:0016987">
    <property type="term" value="F:sigma factor activity"/>
    <property type="evidence" value="ECO:0007669"/>
    <property type="project" value="UniProtKB-KW"/>
</dbReference>
<dbReference type="Proteomes" id="UP000240739">
    <property type="component" value="Unassembled WGS sequence"/>
</dbReference>
<dbReference type="SUPFAM" id="SSF88659">
    <property type="entry name" value="Sigma3 and sigma4 domains of RNA polymerase sigma factors"/>
    <property type="match status" value="2"/>
</dbReference>
<dbReference type="RefSeq" id="WP_107566761.1">
    <property type="nucleotide sequence ID" value="NZ_PYYB01000001.1"/>
</dbReference>
<dbReference type="EMBL" id="PYYB01000001">
    <property type="protein sequence ID" value="PTL58323.1"/>
    <property type="molecule type" value="Genomic_DNA"/>
</dbReference>
<dbReference type="GO" id="GO:0003677">
    <property type="term" value="F:DNA binding"/>
    <property type="evidence" value="ECO:0007669"/>
    <property type="project" value="UniProtKB-KW"/>
</dbReference>
<feature type="domain" description="RNA polymerase sigma-70" evidence="5">
    <location>
        <begin position="60"/>
        <end position="73"/>
    </location>
</feature>
<comment type="caution">
    <text evidence="6">The sequence shown here is derived from an EMBL/GenBank/DDBJ whole genome shotgun (WGS) entry which is preliminary data.</text>
</comment>
<organism evidence="6 7">
    <name type="scientific">Paraconexibacter algicola</name>
    <dbReference type="NCBI Taxonomy" id="2133960"/>
    <lineage>
        <taxon>Bacteria</taxon>
        <taxon>Bacillati</taxon>
        <taxon>Actinomycetota</taxon>
        <taxon>Thermoleophilia</taxon>
        <taxon>Solirubrobacterales</taxon>
        <taxon>Paraconexibacteraceae</taxon>
        <taxon>Paraconexibacter</taxon>
    </lineage>
</organism>
<dbReference type="InterPro" id="IPR007630">
    <property type="entry name" value="RNA_pol_sigma70_r4"/>
</dbReference>
<proteinExistence type="predicted"/>
<dbReference type="InterPro" id="IPR014322">
    <property type="entry name" value="RNA_pol_sigma-B/F/G"/>
</dbReference>
<keyword evidence="1" id="KW-0805">Transcription regulation</keyword>
<dbReference type="PANTHER" id="PTHR30385:SF4">
    <property type="entry name" value="RNA POLYMERASE SIGMA-E FACTOR"/>
    <property type="match status" value="1"/>
</dbReference>
<dbReference type="AlphaFoldDB" id="A0A2T4UGD3"/>
<evidence type="ECO:0000256" key="4">
    <source>
        <dbReference type="ARBA" id="ARBA00023163"/>
    </source>
</evidence>
<protein>
    <submittedName>
        <fullName evidence="6">B/F/G family RNA polymerase sigma-70 factor</fullName>
    </submittedName>
</protein>
<reference evidence="6 7" key="1">
    <citation type="submission" date="2018-03" db="EMBL/GenBank/DDBJ databases">
        <title>Aquarubrobacter algicola gen. nov., sp. nov., a novel actinobacterium isolated from shallow eutrophic lake during the end of cyanobacterial harmful algal blooms.</title>
        <authorList>
            <person name="Chun S.J."/>
        </authorList>
    </citation>
    <scope>NUCLEOTIDE SEQUENCE [LARGE SCALE GENOMIC DNA]</scope>
    <source>
        <strain evidence="6 7">Seoho-28</strain>
    </source>
</reference>
<dbReference type="PROSITE" id="PS00715">
    <property type="entry name" value="SIGMA70_1"/>
    <property type="match status" value="1"/>
</dbReference>
<dbReference type="InterPro" id="IPR007624">
    <property type="entry name" value="RNA_pol_sigma70_r3"/>
</dbReference>
<dbReference type="SUPFAM" id="SSF88946">
    <property type="entry name" value="Sigma2 domain of RNA polymerase sigma factors"/>
    <property type="match status" value="1"/>
</dbReference>
<dbReference type="PRINTS" id="PR00046">
    <property type="entry name" value="SIGMA70FCT"/>
</dbReference>
<dbReference type="InterPro" id="IPR007627">
    <property type="entry name" value="RNA_pol_sigma70_r2"/>
</dbReference>
<accession>A0A2T4UGD3</accession>
<evidence type="ECO:0000256" key="1">
    <source>
        <dbReference type="ARBA" id="ARBA00023015"/>
    </source>
</evidence>
<dbReference type="InterPro" id="IPR014284">
    <property type="entry name" value="RNA_pol_sigma-70_dom"/>
</dbReference>
<dbReference type="Gene3D" id="1.10.10.10">
    <property type="entry name" value="Winged helix-like DNA-binding domain superfamily/Winged helix DNA-binding domain"/>
    <property type="match status" value="2"/>
</dbReference>
<dbReference type="InterPro" id="IPR013324">
    <property type="entry name" value="RNA_pol_sigma_r3/r4-like"/>
</dbReference>
<dbReference type="InterPro" id="IPR013325">
    <property type="entry name" value="RNA_pol_sigma_r2"/>
</dbReference>
<name>A0A2T4UGD3_9ACTN</name>
<dbReference type="PANTHER" id="PTHR30385">
    <property type="entry name" value="SIGMA FACTOR F FLAGELLAR"/>
    <property type="match status" value="1"/>
</dbReference>
<evidence type="ECO:0000313" key="7">
    <source>
        <dbReference type="Proteomes" id="UP000240739"/>
    </source>
</evidence>
<dbReference type="Gene3D" id="1.20.120.1810">
    <property type="match status" value="1"/>
</dbReference>
<evidence type="ECO:0000256" key="2">
    <source>
        <dbReference type="ARBA" id="ARBA00023082"/>
    </source>
</evidence>
<dbReference type="GO" id="GO:0006352">
    <property type="term" value="P:DNA-templated transcription initiation"/>
    <property type="evidence" value="ECO:0007669"/>
    <property type="project" value="InterPro"/>
</dbReference>
<dbReference type="CDD" id="cd06171">
    <property type="entry name" value="Sigma70_r4"/>
    <property type="match status" value="1"/>
</dbReference>
<sequence>MQNVPAPVSSTDAAAAEAELLHRYHHLGDRRARQELVERMVPLVRHIARRYADRGEPLDDLVQVGCVGLINAIDRFDPDRGVRLSTFAAPTIAGEIKRHFRDRAWSVRIPRDLQELSAKLSKTTERLSTELGRAPSIAELAKAVERTEEDVLEALQGAQSYSAASLDEPLGEDRTAMDVLGGEDVEFAQADRRLLVMEGFGALAEREREIVRLRFFEGLTQREIADRVGVSQMHVSRLLRRSLNDMRERLDAPADMARERDVRGFGARRAG</sequence>
<evidence type="ECO:0000313" key="6">
    <source>
        <dbReference type="EMBL" id="PTL58323.1"/>
    </source>
</evidence>
<dbReference type="NCBIfam" id="TIGR02937">
    <property type="entry name" value="sigma70-ECF"/>
    <property type="match status" value="1"/>
</dbReference>
<evidence type="ECO:0000256" key="3">
    <source>
        <dbReference type="ARBA" id="ARBA00023125"/>
    </source>
</evidence>
<dbReference type="InterPro" id="IPR000943">
    <property type="entry name" value="RNA_pol_sigma70"/>
</dbReference>
<dbReference type="OrthoDB" id="9804285at2"/>
<evidence type="ECO:0000259" key="5">
    <source>
        <dbReference type="PROSITE" id="PS00715"/>
    </source>
</evidence>
<keyword evidence="2" id="KW-0731">Sigma factor</keyword>